<dbReference type="AlphaFoldDB" id="A0A143Z522"/>
<dbReference type="Proteomes" id="UP000199280">
    <property type="component" value="Unassembled WGS sequence"/>
</dbReference>
<evidence type="ECO:0000313" key="3">
    <source>
        <dbReference type="EMBL" id="SEJ82017.1"/>
    </source>
</evidence>
<organism evidence="2 4">
    <name type="scientific">Trichococcus ilyis</name>
    <dbReference type="NCBI Taxonomy" id="640938"/>
    <lineage>
        <taxon>Bacteria</taxon>
        <taxon>Bacillati</taxon>
        <taxon>Bacillota</taxon>
        <taxon>Bacilli</taxon>
        <taxon>Lactobacillales</taxon>
        <taxon>Carnobacteriaceae</taxon>
        <taxon>Trichococcus</taxon>
    </lineage>
</organism>
<reference evidence="2 4" key="1">
    <citation type="submission" date="2016-02" db="EMBL/GenBank/DDBJ databases">
        <authorList>
            <person name="Wen L."/>
            <person name="He K."/>
            <person name="Yang H."/>
        </authorList>
    </citation>
    <scope>NUCLEOTIDE SEQUENCE [LARGE SCALE GENOMIC DNA]</scope>
    <source>
        <strain evidence="2">Trichococcus_R210</strain>
    </source>
</reference>
<dbReference type="OrthoDB" id="4088010at2"/>
<protein>
    <submittedName>
        <fullName evidence="3">E2 family protein B</fullName>
    </submittedName>
    <submittedName>
        <fullName evidence="2">Molybdenum cofactor biosynthesis moeb</fullName>
    </submittedName>
</protein>
<dbReference type="Gene3D" id="3.40.50.720">
    <property type="entry name" value="NAD(P)-binding Rossmann-like Domain"/>
    <property type="match status" value="1"/>
</dbReference>
<dbReference type="SUPFAM" id="SSF69572">
    <property type="entry name" value="Activating enzymes of the ubiquitin-like proteins"/>
    <property type="match status" value="1"/>
</dbReference>
<dbReference type="GO" id="GO:0008641">
    <property type="term" value="F:ubiquitin-like modifier activating enzyme activity"/>
    <property type="evidence" value="ECO:0007669"/>
    <property type="project" value="InterPro"/>
</dbReference>
<sequence length="565" mass="64668">MEKIDITLEEINQIFQENGYHSVITDNKIELSLDIREEEVKVEVIIPEDYPFSFLQVYLKEKSSLSFEVAHMIVGNRLCLFEEASDRHDYKNYSQIAVETLQRAQVLLENSKEKGNLSEYPYEFLDLWGNNQPTKIYSMLEDYNSPTLLDSHFFETRNQDICMVVKSPHVSVKSIVNLSDNLSLVTKKYCEVAAYLPVEETTLGKPIETIQDLYQLLKYEACFPFFLNFLRTHHSPSKFNLIILGIKNEELPVKSLVALTIPSMVFPKGRVKKEKAMRGIITFNRGKRVTRLSVEDLSHVRVLTRGGEGIPGSDAKTAYVVGCGSLGSFLSKSLSDTGDFSKLILHDNQSLKSENIGRHLCGVDNMGYPKSLAVASRINANYPSIKIDTYTHSFYRELLGKDENLTKEEYNVLVIATGDENIEEQIIQFLESGKIKRPTIIAWVEPFLVAGHALILNDRIDEKTKDYIFDSAGNIKIGITSNPNQYSRAEAGCQSRFMPYSGFDMQLFTQNLVDYLINRKGLEKNGNYHYCWIGKMKEARHNEMDILPKWRHQDDRSVSIRRIDE</sequence>
<dbReference type="EMBL" id="FJNB01000023">
    <property type="protein sequence ID" value="CZR07958.1"/>
    <property type="molecule type" value="Genomic_DNA"/>
</dbReference>
<evidence type="ECO:0000313" key="2">
    <source>
        <dbReference type="EMBL" id="CZR07958.1"/>
    </source>
</evidence>
<dbReference type="InterPro" id="IPR000594">
    <property type="entry name" value="ThiF_NAD_FAD-bd"/>
</dbReference>
<dbReference type="STRING" id="640938.TR210_2511"/>
<gene>
    <name evidence="3" type="ORF">SAMN05216375_1294</name>
    <name evidence="2" type="ORF">TR210_2511</name>
</gene>
<evidence type="ECO:0000313" key="4">
    <source>
        <dbReference type="Proteomes" id="UP000076878"/>
    </source>
</evidence>
<evidence type="ECO:0000259" key="1">
    <source>
        <dbReference type="Pfam" id="PF00899"/>
    </source>
</evidence>
<dbReference type="Pfam" id="PF00899">
    <property type="entry name" value="ThiF"/>
    <property type="match status" value="1"/>
</dbReference>
<proteinExistence type="predicted"/>
<dbReference type="RefSeq" id="WP_068624290.1">
    <property type="nucleotide sequence ID" value="NZ_FJNB01000023.1"/>
</dbReference>
<dbReference type="Proteomes" id="UP000076878">
    <property type="component" value="Unassembled WGS sequence"/>
</dbReference>
<keyword evidence="5" id="KW-1185">Reference proteome</keyword>
<name>A0A143Z522_9LACT</name>
<accession>A0A143Z522</accession>
<feature type="domain" description="THIF-type NAD/FAD binding fold" evidence="1">
    <location>
        <begin position="318"/>
        <end position="397"/>
    </location>
</feature>
<dbReference type="EMBL" id="FNYT01000029">
    <property type="protein sequence ID" value="SEJ82017.1"/>
    <property type="molecule type" value="Genomic_DNA"/>
</dbReference>
<dbReference type="InterPro" id="IPR035985">
    <property type="entry name" value="Ubiquitin-activating_enz"/>
</dbReference>
<reference evidence="3 5" key="2">
    <citation type="submission" date="2016-10" db="EMBL/GenBank/DDBJ databases">
        <authorList>
            <person name="Varghese N."/>
            <person name="Submissions S."/>
        </authorList>
    </citation>
    <scope>NUCLEOTIDE SEQUENCE [LARGE SCALE GENOMIC DNA]</scope>
    <source>
        <strain evidence="3 5">DSM 22150</strain>
    </source>
</reference>
<evidence type="ECO:0000313" key="5">
    <source>
        <dbReference type="Proteomes" id="UP000199280"/>
    </source>
</evidence>